<name>A0A0K2UXP2_LEPSM</name>
<evidence type="ECO:0000313" key="1">
    <source>
        <dbReference type="EMBL" id="CDW43038.1"/>
    </source>
</evidence>
<organism evidence="1">
    <name type="scientific">Lepeophtheirus salmonis</name>
    <name type="common">Salmon louse</name>
    <name type="synonym">Caligus salmonis</name>
    <dbReference type="NCBI Taxonomy" id="72036"/>
    <lineage>
        <taxon>Eukaryota</taxon>
        <taxon>Metazoa</taxon>
        <taxon>Ecdysozoa</taxon>
        <taxon>Arthropoda</taxon>
        <taxon>Crustacea</taxon>
        <taxon>Multicrustacea</taxon>
        <taxon>Hexanauplia</taxon>
        <taxon>Copepoda</taxon>
        <taxon>Siphonostomatoida</taxon>
        <taxon>Caligidae</taxon>
        <taxon>Lepeophtheirus</taxon>
    </lineage>
</organism>
<dbReference type="AlphaFoldDB" id="A0A0K2UXP2"/>
<proteinExistence type="predicted"/>
<accession>A0A0K2UXP2</accession>
<protein>
    <submittedName>
        <fullName evidence="1">Uncharacterized protein</fullName>
    </submittedName>
</protein>
<sequence>MKSESETYLNDNIWVGL</sequence>
<reference evidence="1" key="1">
    <citation type="submission" date="2014-05" db="EMBL/GenBank/DDBJ databases">
        <authorList>
            <person name="Chronopoulou M."/>
        </authorList>
    </citation>
    <scope>NUCLEOTIDE SEQUENCE</scope>
    <source>
        <tissue evidence="1">Whole organism</tissue>
    </source>
</reference>
<dbReference type="EMBL" id="HACA01025677">
    <property type="protein sequence ID" value="CDW43038.1"/>
    <property type="molecule type" value="Transcribed_RNA"/>
</dbReference>